<organism evidence="3 4">
    <name type="scientific">Nocardioides thalensis</name>
    <dbReference type="NCBI Taxonomy" id="1914755"/>
    <lineage>
        <taxon>Bacteria</taxon>
        <taxon>Bacillati</taxon>
        <taxon>Actinomycetota</taxon>
        <taxon>Actinomycetes</taxon>
        <taxon>Propionibacteriales</taxon>
        <taxon>Nocardioidaceae</taxon>
        <taxon>Nocardioides</taxon>
    </lineage>
</organism>
<name>A0A853C3K9_9ACTN</name>
<comment type="caution">
    <text evidence="3">The sequence shown here is derived from an EMBL/GenBank/DDBJ whole genome shotgun (WGS) entry which is preliminary data.</text>
</comment>
<dbReference type="Gene3D" id="3.90.190.10">
    <property type="entry name" value="Protein tyrosine phosphatase superfamily"/>
    <property type="match status" value="1"/>
</dbReference>
<protein>
    <recommendedName>
        <fullName evidence="2">Tyrosine specific protein phosphatases domain-containing protein</fullName>
    </recommendedName>
</protein>
<evidence type="ECO:0000313" key="4">
    <source>
        <dbReference type="Proteomes" id="UP000530424"/>
    </source>
</evidence>
<keyword evidence="1" id="KW-0378">Hydrolase</keyword>
<proteinExistence type="predicted"/>
<dbReference type="InterPro" id="IPR057023">
    <property type="entry name" value="PTP-SAK"/>
</dbReference>
<dbReference type="RefSeq" id="WP_179668230.1">
    <property type="nucleotide sequence ID" value="NZ_JACCFP010000001.1"/>
</dbReference>
<dbReference type="AlphaFoldDB" id="A0A853C3K9"/>
<accession>A0A853C3K9</accession>
<dbReference type="InterPro" id="IPR000387">
    <property type="entry name" value="Tyr_Pase_dom"/>
</dbReference>
<keyword evidence="4" id="KW-1185">Reference proteome</keyword>
<reference evidence="3 4" key="1">
    <citation type="submission" date="2020-07" db="EMBL/GenBank/DDBJ databases">
        <title>Sequencing the genomes of 1000 actinobacteria strains.</title>
        <authorList>
            <person name="Klenk H.-P."/>
        </authorList>
    </citation>
    <scope>NUCLEOTIDE SEQUENCE [LARGE SCALE GENOMIC DNA]</scope>
    <source>
        <strain evidence="3 4">DSM 103833</strain>
    </source>
</reference>
<evidence type="ECO:0000313" key="3">
    <source>
        <dbReference type="EMBL" id="NYJ01787.1"/>
    </source>
</evidence>
<feature type="domain" description="Tyrosine specific protein phosphatases" evidence="2">
    <location>
        <begin position="67"/>
        <end position="119"/>
    </location>
</feature>
<dbReference type="SUPFAM" id="SSF52799">
    <property type="entry name" value="(Phosphotyrosine protein) phosphatases II"/>
    <property type="match status" value="1"/>
</dbReference>
<sequence length="142" mass="15576">MDDWGAAPGAVRLPDGRVVRGTAVRRPRGDVPAPDFAVYLLGKDPRITAWPSRWVRWPDFRLPASTDEAVAALREAHDRAATERVEVACGGGIGRTGTAIAVLAVMSGVDPAEAVDWVRASYHRRAVETRRQRRWIAIATRP</sequence>
<dbReference type="Proteomes" id="UP000530424">
    <property type="component" value="Unassembled WGS sequence"/>
</dbReference>
<dbReference type="EMBL" id="JACCFP010000001">
    <property type="protein sequence ID" value="NYJ01787.1"/>
    <property type="molecule type" value="Genomic_DNA"/>
</dbReference>
<evidence type="ECO:0000256" key="1">
    <source>
        <dbReference type="ARBA" id="ARBA00022801"/>
    </source>
</evidence>
<dbReference type="GO" id="GO:0016791">
    <property type="term" value="F:phosphatase activity"/>
    <property type="evidence" value="ECO:0007669"/>
    <property type="project" value="UniProtKB-ARBA"/>
</dbReference>
<dbReference type="Pfam" id="PF22784">
    <property type="entry name" value="PTP-SAK"/>
    <property type="match status" value="1"/>
</dbReference>
<dbReference type="PROSITE" id="PS50056">
    <property type="entry name" value="TYR_PHOSPHATASE_2"/>
    <property type="match status" value="1"/>
</dbReference>
<gene>
    <name evidence="3" type="ORF">HNR19_002485</name>
</gene>
<evidence type="ECO:0000259" key="2">
    <source>
        <dbReference type="PROSITE" id="PS50056"/>
    </source>
</evidence>
<dbReference type="InterPro" id="IPR029021">
    <property type="entry name" value="Prot-tyrosine_phosphatase-like"/>
</dbReference>